<dbReference type="PROSITE" id="PS50302">
    <property type="entry name" value="PUM"/>
    <property type="match status" value="1"/>
</dbReference>
<evidence type="ECO:0000256" key="3">
    <source>
        <dbReference type="PROSITE-ProRule" id="PRU00317"/>
    </source>
</evidence>
<dbReference type="Gene3D" id="1.25.10.10">
    <property type="entry name" value="Leucine-rich Repeat Variant"/>
    <property type="match status" value="1"/>
</dbReference>
<keyword evidence="5" id="KW-0472">Membrane</keyword>
<dbReference type="Proteomes" id="UP000001554">
    <property type="component" value="Chromosome 15"/>
</dbReference>
<dbReference type="PANTHER" id="PTHR13389">
    <property type="entry name" value="PUMILIO HOMOLOG 3"/>
    <property type="match status" value="1"/>
</dbReference>
<dbReference type="OMA" id="YGPEFSI"/>
<feature type="compositionally biased region" description="Basic and acidic residues" evidence="4">
    <location>
        <begin position="100"/>
        <end position="116"/>
    </location>
</feature>
<feature type="domain" description="PUM-HD" evidence="6">
    <location>
        <begin position="130"/>
        <end position="510"/>
    </location>
</feature>
<dbReference type="InterPro" id="IPR033133">
    <property type="entry name" value="PUM-HD"/>
</dbReference>
<dbReference type="PROSITE" id="PS50303">
    <property type="entry name" value="PUM_HD"/>
    <property type="match status" value="1"/>
</dbReference>
<dbReference type="GO" id="GO:0006417">
    <property type="term" value="P:regulation of translation"/>
    <property type="evidence" value="ECO:0000318"/>
    <property type="project" value="GO_Central"/>
</dbReference>
<evidence type="ECO:0000259" key="6">
    <source>
        <dbReference type="PROSITE" id="PS50303"/>
    </source>
</evidence>
<dbReference type="GO" id="GO:0005730">
    <property type="term" value="C:nucleolus"/>
    <property type="evidence" value="ECO:0000318"/>
    <property type="project" value="GO_Central"/>
</dbReference>
<keyword evidence="7" id="KW-1185">Reference proteome</keyword>
<feature type="repeat" description="Pumilio" evidence="3">
    <location>
        <begin position="195"/>
        <end position="230"/>
    </location>
</feature>
<feature type="compositionally biased region" description="Basic residues" evidence="4">
    <location>
        <begin position="77"/>
        <end position="90"/>
    </location>
</feature>
<evidence type="ECO:0000313" key="7">
    <source>
        <dbReference type="Proteomes" id="UP000001554"/>
    </source>
</evidence>
<feature type="compositionally biased region" description="Basic residues" evidence="4">
    <location>
        <begin position="55"/>
        <end position="64"/>
    </location>
</feature>
<dbReference type="GeneID" id="118431499"/>
<keyword evidence="5" id="KW-1133">Transmembrane helix</keyword>
<sequence>MTVTMEDTEPEKKLKLKRTKGTATGPPTKKVKSFNDQSQELAGGKLFKKTDQKAKGKKIKKDGKVKKSSDGEEKTGQKKKVPMKKGKKRKSEGDGESGESPEKKQKLVEMKKKERKEVRRQLKNNYPLLKRTKEIWEVVRRHDCKKETRAKLMTELYGLIQGRVKELANAHDSVRVMQCCIQFGTLEQRATLFEELKDELVNMSKSKYAKFSVRKLLKYGTKEQKAEIMKSFHGHIKKLVRHTEASSVLEYAYNEWANQKQRKAMLQELYGNTYVVFKAPGTTTLQELFTLHPDKKELVMKEFKESLTPLLEKTVVKHTLVHKALLEFFTHAEGRLRAEMIEAIRESLIHILHTHDGSRVTMHCLWHGTAKDRKVIIKTMKTFMQKICQEEFAHHTLLALFDVVDDTKLVSKAILQVWSLYTMLNLLIPCFKIARRSSFASMDKDRYSIALCLFIFVAMISFLFVYNHANSKKDPTMRRQELLEFVSVPLLKFFSEHTKDLVFDKAQSQVALATLEYAQGDKTAAYEALSVLAAEDFMPQGRDGDESQMHLVEHPAGHLFLKRLLTWDKNQREAGQTQGFFALALLSDLEPGAMASWAKVNRGAFVIVSLLDTGIPEVVKRVQKELEPQKTMLKNIKVAGTDILVKKLEAASA</sequence>
<dbReference type="InterPro" id="IPR012959">
    <property type="entry name" value="CPL_dom"/>
</dbReference>
<evidence type="ECO:0000256" key="5">
    <source>
        <dbReference type="SAM" id="Phobius"/>
    </source>
</evidence>
<keyword evidence="1" id="KW-0677">Repeat</keyword>
<name>A0A9J7MCZ9_BRAFL</name>
<protein>
    <submittedName>
        <fullName evidence="8">Pumilio homolog 3-like</fullName>
    </submittedName>
</protein>
<accession>A0A9J7MCZ9</accession>
<feature type="transmembrane region" description="Helical" evidence="5">
    <location>
        <begin position="446"/>
        <end position="466"/>
    </location>
</feature>
<organism evidence="7 8">
    <name type="scientific">Branchiostoma floridae</name>
    <name type="common">Florida lancelet</name>
    <name type="synonym">Amphioxus</name>
    <dbReference type="NCBI Taxonomy" id="7739"/>
    <lineage>
        <taxon>Eukaryota</taxon>
        <taxon>Metazoa</taxon>
        <taxon>Chordata</taxon>
        <taxon>Cephalochordata</taxon>
        <taxon>Leptocardii</taxon>
        <taxon>Amphioxiformes</taxon>
        <taxon>Branchiostomatidae</taxon>
        <taxon>Branchiostoma</taxon>
    </lineage>
</organism>
<gene>
    <name evidence="8" type="primary">LOC118431499</name>
</gene>
<dbReference type="InterPro" id="IPR001313">
    <property type="entry name" value="Pumilio_RNA-bd_rpt"/>
</dbReference>
<dbReference type="InterPro" id="IPR040059">
    <property type="entry name" value="PUM3"/>
</dbReference>
<evidence type="ECO:0000313" key="8">
    <source>
        <dbReference type="RefSeq" id="XP_035698633.1"/>
    </source>
</evidence>
<dbReference type="RefSeq" id="XP_035698633.1">
    <property type="nucleotide sequence ID" value="XM_035842740.1"/>
</dbReference>
<dbReference type="AlphaFoldDB" id="A0A9J7MCZ9"/>
<feature type="compositionally biased region" description="Basic and acidic residues" evidence="4">
    <location>
        <begin position="65"/>
        <end position="76"/>
    </location>
</feature>
<keyword evidence="5" id="KW-0812">Transmembrane</keyword>
<evidence type="ECO:0000256" key="4">
    <source>
        <dbReference type="SAM" id="MobiDB-lite"/>
    </source>
</evidence>
<dbReference type="Pfam" id="PF08144">
    <property type="entry name" value="CPL"/>
    <property type="match status" value="1"/>
</dbReference>
<dbReference type="PANTHER" id="PTHR13389:SF0">
    <property type="entry name" value="PUMILIO HOMOLOG 3"/>
    <property type="match status" value="1"/>
</dbReference>
<evidence type="ECO:0000256" key="1">
    <source>
        <dbReference type="ARBA" id="ARBA00022737"/>
    </source>
</evidence>
<dbReference type="GO" id="GO:0003729">
    <property type="term" value="F:mRNA binding"/>
    <property type="evidence" value="ECO:0000318"/>
    <property type="project" value="GO_Central"/>
</dbReference>
<dbReference type="SUPFAM" id="SSF48371">
    <property type="entry name" value="ARM repeat"/>
    <property type="match status" value="1"/>
</dbReference>
<feature type="region of interest" description="Disordered" evidence="4">
    <location>
        <begin position="1"/>
        <end position="116"/>
    </location>
</feature>
<evidence type="ECO:0000256" key="2">
    <source>
        <dbReference type="ARBA" id="ARBA00022884"/>
    </source>
</evidence>
<dbReference type="KEGG" id="bfo:118431499"/>
<dbReference type="SMART" id="SM00025">
    <property type="entry name" value="Pumilio"/>
    <property type="match status" value="5"/>
</dbReference>
<proteinExistence type="predicted"/>
<dbReference type="OrthoDB" id="497380at2759"/>
<reference evidence="8" key="2">
    <citation type="submission" date="2025-08" db="UniProtKB">
        <authorList>
            <consortium name="RefSeq"/>
        </authorList>
    </citation>
    <scope>IDENTIFICATION</scope>
    <source>
        <strain evidence="8">S238N-H82</strain>
        <tissue evidence="8">Testes</tissue>
    </source>
</reference>
<dbReference type="Pfam" id="PF00806">
    <property type="entry name" value="PUF"/>
    <property type="match status" value="1"/>
</dbReference>
<reference evidence="7" key="1">
    <citation type="journal article" date="2020" name="Nat. Ecol. Evol.">
        <title>Deeply conserved synteny resolves early events in vertebrate evolution.</title>
        <authorList>
            <person name="Simakov O."/>
            <person name="Marletaz F."/>
            <person name="Yue J.X."/>
            <person name="O'Connell B."/>
            <person name="Jenkins J."/>
            <person name="Brandt A."/>
            <person name="Calef R."/>
            <person name="Tung C.H."/>
            <person name="Huang T.K."/>
            <person name="Schmutz J."/>
            <person name="Satoh N."/>
            <person name="Yu J.K."/>
            <person name="Putnam N.H."/>
            <person name="Green R.E."/>
            <person name="Rokhsar D.S."/>
        </authorList>
    </citation>
    <scope>NUCLEOTIDE SEQUENCE [LARGE SCALE GENOMIC DNA]</scope>
    <source>
        <strain evidence="7">S238N-H82</strain>
    </source>
</reference>
<dbReference type="InterPro" id="IPR016024">
    <property type="entry name" value="ARM-type_fold"/>
</dbReference>
<dbReference type="InterPro" id="IPR011989">
    <property type="entry name" value="ARM-like"/>
</dbReference>
<keyword evidence="2" id="KW-0694">RNA-binding</keyword>